<feature type="compositionally biased region" description="Pro residues" evidence="8">
    <location>
        <begin position="525"/>
        <end position="542"/>
    </location>
</feature>
<dbReference type="SMART" id="SM00360">
    <property type="entry name" value="RRM"/>
    <property type="match status" value="1"/>
</dbReference>
<feature type="compositionally biased region" description="Pro residues" evidence="8">
    <location>
        <begin position="249"/>
        <end position="258"/>
    </location>
</feature>
<protein>
    <submittedName>
        <fullName evidence="10">Histone-lysine N-methyltransferase SETD1A</fullName>
    </submittedName>
</protein>
<feature type="compositionally biased region" description="Polar residues" evidence="8">
    <location>
        <begin position="153"/>
        <end position="177"/>
    </location>
</feature>
<dbReference type="InterPro" id="IPR012677">
    <property type="entry name" value="Nucleotide-bd_a/b_plait_sf"/>
</dbReference>
<keyword evidence="5" id="KW-0156">Chromatin regulator</keyword>
<dbReference type="GO" id="GO:0032259">
    <property type="term" value="P:methylation"/>
    <property type="evidence" value="ECO:0007669"/>
    <property type="project" value="UniProtKB-KW"/>
</dbReference>
<reference evidence="10 11" key="1">
    <citation type="submission" date="2019-03" db="EMBL/GenBank/DDBJ databases">
        <title>First draft genome of Liparis tanakae, snailfish: a comprehensive survey of snailfish specific genes.</title>
        <authorList>
            <person name="Kim W."/>
            <person name="Song I."/>
            <person name="Jeong J.-H."/>
            <person name="Kim D."/>
            <person name="Kim S."/>
            <person name="Ryu S."/>
            <person name="Song J.Y."/>
            <person name="Lee S.K."/>
        </authorList>
    </citation>
    <scope>NUCLEOTIDE SEQUENCE [LARGE SCALE GENOMIC DNA]</scope>
    <source>
        <tissue evidence="10">Muscle</tissue>
    </source>
</reference>
<feature type="compositionally biased region" description="Basic residues" evidence="8">
    <location>
        <begin position="360"/>
        <end position="383"/>
    </location>
</feature>
<keyword evidence="3 10" id="KW-0808">Transferase</keyword>
<comment type="subcellular location">
    <subcellularLocation>
        <location evidence="1">Nucleus</location>
    </subcellularLocation>
</comment>
<keyword evidence="7" id="KW-0694">RNA-binding</keyword>
<evidence type="ECO:0000256" key="2">
    <source>
        <dbReference type="ARBA" id="ARBA00022603"/>
    </source>
</evidence>
<feature type="compositionally biased region" description="Low complexity" evidence="8">
    <location>
        <begin position="178"/>
        <end position="191"/>
    </location>
</feature>
<feature type="compositionally biased region" description="Pro residues" evidence="8">
    <location>
        <begin position="477"/>
        <end position="489"/>
    </location>
</feature>
<dbReference type="GO" id="GO:0042800">
    <property type="term" value="F:histone H3K4 methyltransferase activity"/>
    <property type="evidence" value="ECO:0007669"/>
    <property type="project" value="InterPro"/>
</dbReference>
<dbReference type="InterPro" id="IPR000504">
    <property type="entry name" value="RRM_dom"/>
</dbReference>
<dbReference type="Gene3D" id="3.30.70.330">
    <property type="match status" value="1"/>
</dbReference>
<feature type="compositionally biased region" description="Basic residues" evidence="8">
    <location>
        <begin position="329"/>
        <end position="338"/>
    </location>
</feature>
<evidence type="ECO:0000256" key="6">
    <source>
        <dbReference type="ARBA" id="ARBA00023242"/>
    </source>
</evidence>
<keyword evidence="6" id="KW-0539">Nucleus</keyword>
<feature type="compositionally biased region" description="Polar residues" evidence="8">
    <location>
        <begin position="715"/>
        <end position="742"/>
    </location>
</feature>
<dbReference type="SUPFAM" id="SSF54928">
    <property type="entry name" value="RNA-binding domain, RBD"/>
    <property type="match status" value="1"/>
</dbReference>
<dbReference type="FunFam" id="3.30.70.330:FF:000178">
    <property type="entry name" value="Histone-lysine N-methyltransferase"/>
    <property type="match status" value="1"/>
</dbReference>
<feature type="compositionally biased region" description="Basic and acidic residues" evidence="8">
    <location>
        <begin position="384"/>
        <end position="400"/>
    </location>
</feature>
<evidence type="ECO:0000259" key="9">
    <source>
        <dbReference type="PROSITE" id="PS50102"/>
    </source>
</evidence>
<keyword evidence="2 10" id="KW-0489">Methyltransferase</keyword>
<feature type="region of interest" description="Disordered" evidence="8">
    <location>
        <begin position="136"/>
        <end position="589"/>
    </location>
</feature>
<dbReference type="PANTHER" id="PTHR45814">
    <property type="entry name" value="HISTONE-LYSINE N-METHYLTRANSFERASE SETD1"/>
    <property type="match status" value="1"/>
</dbReference>
<evidence type="ECO:0000256" key="7">
    <source>
        <dbReference type="PROSITE-ProRule" id="PRU00176"/>
    </source>
</evidence>
<feature type="domain" description="RRM" evidence="9">
    <location>
        <begin position="30"/>
        <end position="118"/>
    </location>
</feature>
<feature type="compositionally biased region" description="Low complexity" evidence="8">
    <location>
        <begin position="401"/>
        <end position="432"/>
    </location>
</feature>
<evidence type="ECO:0000313" key="11">
    <source>
        <dbReference type="Proteomes" id="UP000314294"/>
    </source>
</evidence>
<feature type="compositionally biased region" description="Basic and acidic residues" evidence="8">
    <location>
        <begin position="339"/>
        <end position="359"/>
    </location>
</feature>
<feature type="compositionally biased region" description="Low complexity" evidence="8">
    <location>
        <begin position="543"/>
        <end position="565"/>
    </location>
</feature>
<dbReference type="Proteomes" id="UP000314294">
    <property type="component" value="Unassembled WGS sequence"/>
</dbReference>
<dbReference type="GO" id="GO:0048188">
    <property type="term" value="C:Set1C/COMPASS complex"/>
    <property type="evidence" value="ECO:0007669"/>
    <property type="project" value="TreeGrafter"/>
</dbReference>
<feature type="compositionally biased region" description="Basic and acidic residues" evidence="8">
    <location>
        <begin position="746"/>
        <end position="755"/>
    </location>
</feature>
<evidence type="ECO:0000256" key="8">
    <source>
        <dbReference type="SAM" id="MobiDB-lite"/>
    </source>
</evidence>
<dbReference type="AlphaFoldDB" id="A0A4Z2HWH6"/>
<dbReference type="OrthoDB" id="308383at2759"/>
<feature type="compositionally biased region" description="Low complexity" evidence="8">
    <location>
        <begin position="204"/>
        <end position="213"/>
    </location>
</feature>
<dbReference type="Pfam" id="PF00076">
    <property type="entry name" value="RRM_1"/>
    <property type="match status" value="1"/>
</dbReference>
<name>A0A4Z2HWH6_9TELE</name>
<evidence type="ECO:0000256" key="4">
    <source>
        <dbReference type="ARBA" id="ARBA00022691"/>
    </source>
</evidence>
<keyword evidence="4" id="KW-0949">S-adenosyl-L-methionine</keyword>
<evidence type="ECO:0000313" key="10">
    <source>
        <dbReference type="EMBL" id="TNN70047.1"/>
    </source>
</evidence>
<feature type="compositionally biased region" description="Basic and acidic residues" evidence="8">
    <location>
        <begin position="288"/>
        <end position="299"/>
    </location>
</feature>
<keyword evidence="11" id="KW-1185">Reference proteome</keyword>
<feature type="region of interest" description="Disordered" evidence="8">
    <location>
        <begin position="612"/>
        <end position="755"/>
    </location>
</feature>
<proteinExistence type="predicted"/>
<feature type="compositionally biased region" description="Polar residues" evidence="8">
    <location>
        <begin position="136"/>
        <end position="145"/>
    </location>
</feature>
<dbReference type="PROSITE" id="PS50102">
    <property type="entry name" value="RRM"/>
    <property type="match status" value="1"/>
</dbReference>
<evidence type="ECO:0000256" key="3">
    <source>
        <dbReference type="ARBA" id="ARBA00022679"/>
    </source>
</evidence>
<gene>
    <name evidence="10" type="primary">SETD1A_1</name>
    <name evidence="10" type="ORF">EYF80_019723</name>
</gene>
<dbReference type="InterPro" id="IPR044570">
    <property type="entry name" value="Set1-like"/>
</dbReference>
<dbReference type="InterPro" id="IPR034467">
    <property type="entry name" value="Set1A_RRM"/>
</dbReference>
<dbReference type="CDD" id="cd12548">
    <property type="entry name" value="RRM_Set1A"/>
    <property type="match status" value="1"/>
</dbReference>
<evidence type="ECO:0000256" key="5">
    <source>
        <dbReference type="ARBA" id="ARBA00022853"/>
    </source>
</evidence>
<dbReference type="InterPro" id="IPR035979">
    <property type="entry name" value="RBD_domain_sf"/>
</dbReference>
<dbReference type="GO" id="GO:0003723">
    <property type="term" value="F:RNA binding"/>
    <property type="evidence" value="ECO:0007669"/>
    <property type="project" value="UniProtKB-UniRule"/>
</dbReference>
<dbReference type="PANTHER" id="PTHR45814:SF3">
    <property type="entry name" value="HISTONE-LYSINE N-METHYLTRANSFERASE SETD1A"/>
    <property type="match status" value="1"/>
</dbReference>
<evidence type="ECO:0000256" key="1">
    <source>
        <dbReference type="ARBA" id="ARBA00004123"/>
    </source>
</evidence>
<sequence length="773" mass="83833">MMECISVCRPRRLWSRYTELSLPVPKLKLDEFYVGPIPLKEVTFARLNDNIKEPFLAEMCAKFGEVEEMEILFHPKTRKHLGLARVLFTSTRGAKDTVKQLHNTSVMGNIIHAQLDIKGQQRHKYYDLMVNGSYTPQTRLDTPPSSMAGPFTPGSSASSQGGTPYSSRSGTPFSQDSGFTGTRNTGYNTGTLGSGYPPQDMLPSSSSSSAVSSTVGGYKVSRYSEDAQEPSVYHRGRPMYPPNASFRPNEPPCYPPYPNAGGPGPHVAHHSTMPPPPLAAQFDPPPMSDRERNRDRDSAGRYGAAGVGSRRSSYHHQQQQQDTNSSAKYHSHHSHHHSERREDRGYRRDSLGARSGDHGHQRHRNHHHSHNHHGGGGSSRRRSSHDPDRDRDRDRDRDSDYSNSSDPRYNSYRSSSNSMSPPPSSYSAFSSSKEPAPAPPQGLDASARLGATSVAERGSLPPAGADKDYHAGHHGALPPPPAPPPPLPPASVIAAAVAETLGTLDFNQDSPAREEQWTKPKRRPSTPPVPPKTPPPSSPPLPSVASSSTSPSSTSLPHHLPSSSGSPPPPQRDSSSPEPDSTNESLPFVYHSSSLDSRIEMLLKEQKAKFSFLASDEEDEEDKKEEKQRVVRGGEGGGSGDATAEHTSGGQVGDNGEKDYRRKGDRGRKRGKGGDGRKSPTVLTATVPSSSSYSSHNPTPEEPQVVVVGTGALQEESSQAGSADAQSRTGAHTPPYNGQSQVRAAARSEAERSDRHVTLMSKRGSYYFFARGL</sequence>
<accession>A0A4Z2HWH6</accession>
<organism evidence="10 11">
    <name type="scientific">Liparis tanakae</name>
    <name type="common">Tanaka's snailfish</name>
    <dbReference type="NCBI Taxonomy" id="230148"/>
    <lineage>
        <taxon>Eukaryota</taxon>
        <taxon>Metazoa</taxon>
        <taxon>Chordata</taxon>
        <taxon>Craniata</taxon>
        <taxon>Vertebrata</taxon>
        <taxon>Euteleostomi</taxon>
        <taxon>Actinopterygii</taxon>
        <taxon>Neopterygii</taxon>
        <taxon>Teleostei</taxon>
        <taxon>Neoteleostei</taxon>
        <taxon>Acanthomorphata</taxon>
        <taxon>Eupercaria</taxon>
        <taxon>Perciformes</taxon>
        <taxon>Cottioidei</taxon>
        <taxon>Cottales</taxon>
        <taxon>Liparidae</taxon>
        <taxon>Liparis</taxon>
    </lineage>
</organism>
<comment type="caution">
    <text evidence="10">The sequence shown here is derived from an EMBL/GenBank/DDBJ whole genome shotgun (WGS) entry which is preliminary data.</text>
</comment>
<feature type="compositionally biased region" description="Pro residues" evidence="8">
    <location>
        <begin position="273"/>
        <end position="287"/>
    </location>
</feature>
<dbReference type="EMBL" id="SRLO01000168">
    <property type="protein sequence ID" value="TNN70047.1"/>
    <property type="molecule type" value="Genomic_DNA"/>
</dbReference>